<evidence type="ECO:0000256" key="3">
    <source>
        <dbReference type="ARBA" id="ARBA00022723"/>
    </source>
</evidence>
<reference evidence="5 6" key="1">
    <citation type="submission" date="2017-04" db="EMBL/GenBank/DDBJ databases">
        <authorList>
            <person name="Afonso C.L."/>
            <person name="Miller P.J."/>
            <person name="Scott M.A."/>
            <person name="Spackman E."/>
            <person name="Goraichik I."/>
            <person name="Dimitrov K.M."/>
            <person name="Suarez D.L."/>
            <person name="Swayne D.E."/>
        </authorList>
    </citation>
    <scope>NUCLEOTIDE SEQUENCE [LARGE SCALE GENOMIC DNA]</scope>
    <source>
        <strain evidence="5 6">DSM 43828</strain>
    </source>
</reference>
<accession>A0A1W2D7U2</accession>
<comment type="cofactor">
    <cofactor evidence="1">
        <name>Zn(2+)</name>
        <dbReference type="ChEBI" id="CHEBI:29105"/>
    </cofactor>
</comment>
<keyword evidence="4" id="KW-0862">Zinc</keyword>
<keyword evidence="3" id="KW-0479">Metal-binding</keyword>
<evidence type="ECO:0000256" key="4">
    <source>
        <dbReference type="ARBA" id="ARBA00022833"/>
    </source>
</evidence>
<dbReference type="Proteomes" id="UP000192674">
    <property type="component" value="Unassembled WGS sequence"/>
</dbReference>
<dbReference type="AlphaFoldDB" id="A0A1W2D7U2"/>
<keyword evidence="2" id="KW-0808">Transferase</keyword>
<evidence type="ECO:0000313" key="5">
    <source>
        <dbReference type="EMBL" id="SMC93284.1"/>
    </source>
</evidence>
<evidence type="ECO:0000256" key="1">
    <source>
        <dbReference type="ARBA" id="ARBA00001947"/>
    </source>
</evidence>
<dbReference type="PANTHER" id="PTHR37418:SF2">
    <property type="entry name" value="3-KETO-5-AMINOHEXANOATE CLEAVAGE ENZYME"/>
    <property type="match status" value="1"/>
</dbReference>
<dbReference type="EMBL" id="FWXV01000002">
    <property type="protein sequence ID" value="SMC93284.1"/>
    <property type="molecule type" value="Genomic_DNA"/>
</dbReference>
<dbReference type="Pfam" id="PF05853">
    <property type="entry name" value="BKACE"/>
    <property type="match status" value="1"/>
</dbReference>
<gene>
    <name evidence="5" type="ORF">SAMN05661093_02959</name>
</gene>
<dbReference type="PANTHER" id="PTHR37418">
    <property type="entry name" value="3-KETO-5-AMINOHEXANOATE CLEAVAGE ENZYME-RELATED"/>
    <property type="match status" value="1"/>
</dbReference>
<name>A0A1W2D7U2_KIBAR</name>
<sequence length="316" mass="33601">MSVGHRRTIATIGFWDRSPTTHAPALCHYHAMSQSTGTIITVAPTGAEHAKSNVPNLPVTLAELVSTAQDCERVGAAMIHVHIRDDDAKPTLDLGRLKDTVAALREQTNLIVQLSTGGAVTDPESDRLRVLDAMPDSASCTMGTVNFGDDVFLNRWEFIVELHKGMQERGIVPEYEIFDIGQLASLHRLLDEYGPPAGGHVHVDLVMGVPGGMPGDAETLVSAMRLIPDGATFSATGIGRSTLPVMLASLSAGGHLRVGMEDTISYARGERVKDNAQLVARAAGLARIAQRPPLASVQVRELLGVKGEKGLADVAV</sequence>
<protein>
    <submittedName>
        <fullName evidence="5">Uncharacterized conserved protein, DUF849 family</fullName>
    </submittedName>
</protein>
<organism evidence="5 6">
    <name type="scientific">Kibdelosporangium aridum</name>
    <dbReference type="NCBI Taxonomy" id="2030"/>
    <lineage>
        <taxon>Bacteria</taxon>
        <taxon>Bacillati</taxon>
        <taxon>Actinomycetota</taxon>
        <taxon>Actinomycetes</taxon>
        <taxon>Pseudonocardiales</taxon>
        <taxon>Pseudonocardiaceae</taxon>
        <taxon>Kibdelosporangium</taxon>
    </lineage>
</organism>
<evidence type="ECO:0000256" key="2">
    <source>
        <dbReference type="ARBA" id="ARBA00022679"/>
    </source>
</evidence>
<dbReference type="InterPro" id="IPR013785">
    <property type="entry name" value="Aldolase_TIM"/>
</dbReference>
<dbReference type="Gene3D" id="3.20.20.70">
    <property type="entry name" value="Aldolase class I"/>
    <property type="match status" value="1"/>
</dbReference>
<dbReference type="GO" id="GO:0043720">
    <property type="term" value="F:3-keto-5-aminohexanoate cleavage activity"/>
    <property type="evidence" value="ECO:0007669"/>
    <property type="project" value="InterPro"/>
</dbReference>
<evidence type="ECO:0000313" key="6">
    <source>
        <dbReference type="Proteomes" id="UP000192674"/>
    </source>
</evidence>
<proteinExistence type="predicted"/>
<dbReference type="InterPro" id="IPR008567">
    <property type="entry name" value="BKACE"/>
</dbReference>
<keyword evidence="6" id="KW-1185">Reference proteome</keyword>
<dbReference type="GO" id="GO:0046872">
    <property type="term" value="F:metal ion binding"/>
    <property type="evidence" value="ECO:0007669"/>
    <property type="project" value="UniProtKB-KW"/>
</dbReference>